<proteinExistence type="predicted"/>
<sequence length="274" mass="31134">MGPWQTSTPPRKQARSRHLYQQYKKSPISTRRVPPGSERSRLQRLPPLYEESPSPPRRPRKSSSYYRSALDDTLFGEADASEDEAPLLFQWEDEKTLVSDLMHHATAHEAPEDARHSEILEQLHKLFRDQDYALVDDMAKALVPAVDKVKRCHAHAKDEIDATFARGLLAFNDACRALDAVAIEDNRLLQKAHDEIKANMASLFDQLDAAYARRDELWKDFKKDFNSILDTAEDSIKALPAQLERTCAALDKDSKKLSKADGRSEKLAALLKKL</sequence>
<name>A0A550CCL7_9AGAR</name>
<feature type="region of interest" description="Disordered" evidence="1">
    <location>
        <begin position="1"/>
        <end position="64"/>
    </location>
</feature>
<evidence type="ECO:0000256" key="1">
    <source>
        <dbReference type="SAM" id="MobiDB-lite"/>
    </source>
</evidence>
<feature type="compositionally biased region" description="Polar residues" evidence="1">
    <location>
        <begin position="1"/>
        <end position="10"/>
    </location>
</feature>
<comment type="caution">
    <text evidence="2">The sequence shown here is derived from an EMBL/GenBank/DDBJ whole genome shotgun (WGS) entry which is preliminary data.</text>
</comment>
<organism evidence="2 3">
    <name type="scientific">Schizophyllum amplum</name>
    <dbReference type="NCBI Taxonomy" id="97359"/>
    <lineage>
        <taxon>Eukaryota</taxon>
        <taxon>Fungi</taxon>
        <taxon>Dikarya</taxon>
        <taxon>Basidiomycota</taxon>
        <taxon>Agaricomycotina</taxon>
        <taxon>Agaricomycetes</taxon>
        <taxon>Agaricomycetidae</taxon>
        <taxon>Agaricales</taxon>
        <taxon>Schizophyllaceae</taxon>
        <taxon>Schizophyllum</taxon>
    </lineage>
</organism>
<dbReference type="Proteomes" id="UP000320762">
    <property type="component" value="Unassembled WGS sequence"/>
</dbReference>
<keyword evidence="3" id="KW-1185">Reference proteome</keyword>
<evidence type="ECO:0000313" key="3">
    <source>
        <dbReference type="Proteomes" id="UP000320762"/>
    </source>
</evidence>
<protein>
    <submittedName>
        <fullName evidence="2">Uncharacterized protein</fullName>
    </submittedName>
</protein>
<accession>A0A550CCL7</accession>
<gene>
    <name evidence="2" type="ORF">BD626DRAFT_569703</name>
</gene>
<dbReference type="AlphaFoldDB" id="A0A550CCL7"/>
<dbReference type="EMBL" id="VDMD01000012">
    <property type="protein sequence ID" value="TRM62551.1"/>
    <property type="molecule type" value="Genomic_DNA"/>
</dbReference>
<dbReference type="OrthoDB" id="2678231at2759"/>
<evidence type="ECO:0000313" key="2">
    <source>
        <dbReference type="EMBL" id="TRM62551.1"/>
    </source>
</evidence>
<reference evidence="2 3" key="1">
    <citation type="journal article" date="2019" name="New Phytol.">
        <title>Comparative genomics reveals unique wood-decay strategies and fruiting body development in the Schizophyllaceae.</title>
        <authorList>
            <person name="Almasi E."/>
            <person name="Sahu N."/>
            <person name="Krizsan K."/>
            <person name="Balint B."/>
            <person name="Kovacs G.M."/>
            <person name="Kiss B."/>
            <person name="Cseklye J."/>
            <person name="Drula E."/>
            <person name="Henrissat B."/>
            <person name="Nagy I."/>
            <person name="Chovatia M."/>
            <person name="Adam C."/>
            <person name="LaButti K."/>
            <person name="Lipzen A."/>
            <person name="Riley R."/>
            <person name="Grigoriev I.V."/>
            <person name="Nagy L.G."/>
        </authorList>
    </citation>
    <scope>NUCLEOTIDE SEQUENCE [LARGE SCALE GENOMIC DNA]</scope>
    <source>
        <strain evidence="2 3">NL-1724</strain>
    </source>
</reference>